<proteinExistence type="predicted"/>
<evidence type="ECO:0000256" key="1">
    <source>
        <dbReference type="SAM" id="MobiDB-lite"/>
    </source>
</evidence>
<name>A0A5B0PR31_PUCGR</name>
<evidence type="ECO:0000313" key="2">
    <source>
        <dbReference type="EMBL" id="KAA1103164.1"/>
    </source>
</evidence>
<organism evidence="2 3">
    <name type="scientific">Puccinia graminis f. sp. tritici</name>
    <dbReference type="NCBI Taxonomy" id="56615"/>
    <lineage>
        <taxon>Eukaryota</taxon>
        <taxon>Fungi</taxon>
        <taxon>Dikarya</taxon>
        <taxon>Basidiomycota</taxon>
        <taxon>Pucciniomycotina</taxon>
        <taxon>Pucciniomycetes</taxon>
        <taxon>Pucciniales</taxon>
        <taxon>Pucciniaceae</taxon>
        <taxon>Puccinia</taxon>
    </lineage>
</organism>
<gene>
    <name evidence="2" type="ORF">PGT21_008744</name>
</gene>
<comment type="caution">
    <text evidence="2">The sequence shown here is derived from an EMBL/GenBank/DDBJ whole genome shotgun (WGS) entry which is preliminary data.</text>
</comment>
<accession>A0A5B0PR31</accession>
<dbReference type="Proteomes" id="UP000324748">
    <property type="component" value="Unassembled WGS sequence"/>
</dbReference>
<feature type="compositionally biased region" description="Polar residues" evidence="1">
    <location>
        <begin position="116"/>
        <end position="128"/>
    </location>
</feature>
<feature type="region of interest" description="Disordered" evidence="1">
    <location>
        <begin position="98"/>
        <end position="133"/>
    </location>
</feature>
<reference evidence="2 3" key="1">
    <citation type="submission" date="2019-05" db="EMBL/GenBank/DDBJ databases">
        <title>Emergence of the Ug99 lineage of the wheat stem rust pathogen through somatic hybridization.</title>
        <authorList>
            <person name="Li F."/>
            <person name="Upadhyaya N.M."/>
            <person name="Sperschneider J."/>
            <person name="Matny O."/>
            <person name="Nguyen-Phuc H."/>
            <person name="Mago R."/>
            <person name="Raley C."/>
            <person name="Miller M.E."/>
            <person name="Silverstein K.A.T."/>
            <person name="Henningsen E."/>
            <person name="Hirsch C.D."/>
            <person name="Visser B."/>
            <person name="Pretorius Z.A."/>
            <person name="Steffenson B.J."/>
            <person name="Schwessinger B."/>
            <person name="Dodds P.N."/>
            <person name="Figueroa M."/>
        </authorList>
    </citation>
    <scope>NUCLEOTIDE SEQUENCE [LARGE SCALE GENOMIC DNA]</scope>
    <source>
        <strain evidence="2">21-0</strain>
    </source>
</reference>
<evidence type="ECO:0000313" key="3">
    <source>
        <dbReference type="Proteomes" id="UP000324748"/>
    </source>
</evidence>
<protein>
    <submittedName>
        <fullName evidence="2">Uncharacterized protein</fullName>
    </submittedName>
</protein>
<keyword evidence="3" id="KW-1185">Reference proteome</keyword>
<dbReference type="AlphaFoldDB" id="A0A5B0PR31"/>
<dbReference type="OrthoDB" id="2495363at2759"/>
<sequence length="492" mass="57146">MEFYIQRLYLIFLLTGQAFILTMLISTHGEETNFKTVDLNQLPPDEPPSSPFCSLTPDEHPLSFQLRSLPPTPPLDASVEDALIQRYLGLHSASSAPKSFLTNHRPTGPYKRKSLDTNVEQPKSNLIDSEQKRKKSLLRYQQTWPAENESASSGDTADAIRLRQLEKQPIESFKNAPTDQYEKGLQLEESERKIVLFNVKYWSFLIHKSNTEIAKDQQNTSEQFVPESLFEFLNELKTEIIVKKGGKRPANPPGNPDKHLWISKEHATDFLKTYRGRRDMMPYPLTFTSPERCLQTYNMILMLADEKLRLEDYPVFSEGIVAWINLKLTRKLANIPGKVTKRKKQITARVGIVEKLTKCITFFNIIYLSLLNEHQNGQLTRGYVDDFLSFLRTLWHNIERGEEDQLFRETTFAWKLHDMLNFGKYWGPTKSSTNAMGIAWDVLQYWANQKGIFFPKSPNNLSELVNKIIVYSNYRTINDKIRLINWQLHYTN</sequence>
<dbReference type="EMBL" id="VSWC01000042">
    <property type="protein sequence ID" value="KAA1103164.1"/>
    <property type="molecule type" value="Genomic_DNA"/>
</dbReference>